<name>A0A0N7KCE7_ORYSJ</name>
<gene>
    <name evidence="2" type="ordered locus">Os01g0170051</name>
    <name evidence="2" type="ORF">OSNPB_010170051</name>
</gene>
<keyword evidence="3" id="KW-1185">Reference proteome</keyword>
<evidence type="ECO:0000313" key="2">
    <source>
        <dbReference type="EMBL" id="BAS70609.1"/>
    </source>
</evidence>
<feature type="region of interest" description="Disordered" evidence="1">
    <location>
        <begin position="426"/>
        <end position="456"/>
    </location>
</feature>
<feature type="compositionally biased region" description="Basic residues" evidence="1">
    <location>
        <begin position="446"/>
        <end position="456"/>
    </location>
</feature>
<organism evidence="2 3">
    <name type="scientific">Oryza sativa subsp. japonica</name>
    <name type="common">Rice</name>
    <dbReference type="NCBI Taxonomy" id="39947"/>
    <lineage>
        <taxon>Eukaryota</taxon>
        <taxon>Viridiplantae</taxon>
        <taxon>Streptophyta</taxon>
        <taxon>Embryophyta</taxon>
        <taxon>Tracheophyta</taxon>
        <taxon>Spermatophyta</taxon>
        <taxon>Magnoliopsida</taxon>
        <taxon>Liliopsida</taxon>
        <taxon>Poales</taxon>
        <taxon>Poaceae</taxon>
        <taxon>BOP clade</taxon>
        <taxon>Oryzoideae</taxon>
        <taxon>Oryzeae</taxon>
        <taxon>Oryzinae</taxon>
        <taxon>Oryza</taxon>
        <taxon>Oryza sativa</taxon>
    </lineage>
</organism>
<dbReference type="FunCoup" id="A0A0N7KCE7">
    <property type="interactions" value="2"/>
</dbReference>
<dbReference type="EMBL" id="AP014957">
    <property type="protein sequence ID" value="BAS70609.1"/>
    <property type="molecule type" value="Genomic_DNA"/>
</dbReference>
<feature type="compositionally biased region" description="Basic and acidic residues" evidence="1">
    <location>
        <begin position="222"/>
        <end position="232"/>
    </location>
</feature>
<dbReference type="AlphaFoldDB" id="A0A0N7KCE7"/>
<accession>A0A0N7KCE7</accession>
<feature type="region of interest" description="Disordered" evidence="1">
    <location>
        <begin position="222"/>
        <end position="246"/>
    </location>
</feature>
<dbReference type="Proteomes" id="UP000059680">
    <property type="component" value="Chromosome 1"/>
</dbReference>
<dbReference type="PaxDb" id="39947-A0A0N7KCE7"/>
<reference evidence="3" key="1">
    <citation type="journal article" date="2005" name="Nature">
        <title>The map-based sequence of the rice genome.</title>
        <authorList>
            <consortium name="International rice genome sequencing project (IRGSP)"/>
            <person name="Matsumoto T."/>
            <person name="Wu J."/>
            <person name="Kanamori H."/>
            <person name="Katayose Y."/>
            <person name="Fujisawa M."/>
            <person name="Namiki N."/>
            <person name="Mizuno H."/>
            <person name="Yamamoto K."/>
            <person name="Antonio B.A."/>
            <person name="Baba T."/>
            <person name="Sakata K."/>
            <person name="Nagamura Y."/>
            <person name="Aoki H."/>
            <person name="Arikawa K."/>
            <person name="Arita K."/>
            <person name="Bito T."/>
            <person name="Chiden Y."/>
            <person name="Fujitsuka N."/>
            <person name="Fukunaka R."/>
            <person name="Hamada M."/>
            <person name="Harada C."/>
            <person name="Hayashi A."/>
            <person name="Hijishita S."/>
            <person name="Honda M."/>
            <person name="Hosokawa S."/>
            <person name="Ichikawa Y."/>
            <person name="Idonuma A."/>
            <person name="Iijima M."/>
            <person name="Ikeda M."/>
            <person name="Ikeno M."/>
            <person name="Ito K."/>
            <person name="Ito S."/>
            <person name="Ito T."/>
            <person name="Ito Y."/>
            <person name="Ito Y."/>
            <person name="Iwabuchi A."/>
            <person name="Kamiya K."/>
            <person name="Karasawa W."/>
            <person name="Kurita K."/>
            <person name="Katagiri S."/>
            <person name="Kikuta A."/>
            <person name="Kobayashi H."/>
            <person name="Kobayashi N."/>
            <person name="Machita K."/>
            <person name="Maehara T."/>
            <person name="Masukawa M."/>
            <person name="Mizubayashi T."/>
            <person name="Mukai Y."/>
            <person name="Nagasaki H."/>
            <person name="Nagata Y."/>
            <person name="Naito S."/>
            <person name="Nakashima M."/>
            <person name="Nakama Y."/>
            <person name="Nakamichi Y."/>
            <person name="Nakamura M."/>
            <person name="Meguro A."/>
            <person name="Negishi M."/>
            <person name="Ohta I."/>
            <person name="Ohta T."/>
            <person name="Okamoto M."/>
            <person name="Ono N."/>
            <person name="Saji S."/>
            <person name="Sakaguchi M."/>
            <person name="Sakai K."/>
            <person name="Shibata M."/>
            <person name="Shimokawa T."/>
            <person name="Song J."/>
            <person name="Takazaki Y."/>
            <person name="Terasawa K."/>
            <person name="Tsugane M."/>
            <person name="Tsuji K."/>
            <person name="Ueda S."/>
            <person name="Waki K."/>
            <person name="Yamagata H."/>
            <person name="Yamamoto M."/>
            <person name="Yamamoto S."/>
            <person name="Yamane H."/>
            <person name="Yoshiki S."/>
            <person name="Yoshihara R."/>
            <person name="Yukawa K."/>
            <person name="Zhong H."/>
            <person name="Yano M."/>
            <person name="Yuan Q."/>
            <person name="Ouyang S."/>
            <person name="Liu J."/>
            <person name="Jones K.M."/>
            <person name="Gansberger K."/>
            <person name="Moffat K."/>
            <person name="Hill J."/>
            <person name="Bera J."/>
            <person name="Fadrosh D."/>
            <person name="Jin S."/>
            <person name="Johri S."/>
            <person name="Kim M."/>
            <person name="Overton L."/>
            <person name="Reardon M."/>
            <person name="Tsitrin T."/>
            <person name="Vuong H."/>
            <person name="Weaver B."/>
            <person name="Ciecko A."/>
            <person name="Tallon L."/>
            <person name="Jackson J."/>
            <person name="Pai G."/>
            <person name="Aken S.V."/>
            <person name="Utterback T."/>
            <person name="Reidmuller S."/>
            <person name="Feldblyum T."/>
            <person name="Hsiao J."/>
            <person name="Zismann V."/>
            <person name="Iobst S."/>
            <person name="de Vazeille A.R."/>
            <person name="Buell C.R."/>
            <person name="Ying K."/>
            <person name="Li Y."/>
            <person name="Lu T."/>
            <person name="Huang Y."/>
            <person name="Zhao Q."/>
            <person name="Feng Q."/>
            <person name="Zhang L."/>
            <person name="Zhu J."/>
            <person name="Weng Q."/>
            <person name="Mu J."/>
            <person name="Lu Y."/>
            <person name="Fan D."/>
            <person name="Liu Y."/>
            <person name="Guan J."/>
            <person name="Zhang Y."/>
            <person name="Yu S."/>
            <person name="Liu X."/>
            <person name="Zhang Y."/>
            <person name="Hong G."/>
            <person name="Han B."/>
            <person name="Choisne N."/>
            <person name="Demange N."/>
            <person name="Orjeda G."/>
            <person name="Samain S."/>
            <person name="Cattolico L."/>
            <person name="Pelletier E."/>
            <person name="Couloux A."/>
            <person name="Segurens B."/>
            <person name="Wincker P."/>
            <person name="D'Hont A."/>
            <person name="Scarpelli C."/>
            <person name="Weissenbach J."/>
            <person name="Salanoubat M."/>
            <person name="Quetier F."/>
            <person name="Yu Y."/>
            <person name="Kim H.R."/>
            <person name="Rambo T."/>
            <person name="Currie J."/>
            <person name="Collura K."/>
            <person name="Luo M."/>
            <person name="Yang T."/>
            <person name="Ammiraju J.S.S."/>
            <person name="Engler F."/>
            <person name="Soderlund C."/>
            <person name="Wing R.A."/>
            <person name="Palmer L.E."/>
            <person name="de la Bastide M."/>
            <person name="Spiegel L."/>
            <person name="Nascimento L."/>
            <person name="Zutavern T."/>
            <person name="O'Shaughnessy A."/>
            <person name="Dike S."/>
            <person name="Dedhia N."/>
            <person name="Preston R."/>
            <person name="Balija V."/>
            <person name="McCombie W.R."/>
            <person name="Chow T."/>
            <person name="Chen H."/>
            <person name="Chung M."/>
            <person name="Chen C."/>
            <person name="Shaw J."/>
            <person name="Wu H."/>
            <person name="Hsiao K."/>
            <person name="Chao Y."/>
            <person name="Chu M."/>
            <person name="Cheng C."/>
            <person name="Hour A."/>
            <person name="Lee P."/>
            <person name="Lin S."/>
            <person name="Lin Y."/>
            <person name="Liou J."/>
            <person name="Liu S."/>
            <person name="Hsing Y."/>
            <person name="Raghuvanshi S."/>
            <person name="Mohanty A."/>
            <person name="Bharti A.K."/>
            <person name="Gaur A."/>
            <person name="Gupta V."/>
            <person name="Kumar D."/>
            <person name="Ravi V."/>
            <person name="Vij S."/>
            <person name="Kapur A."/>
            <person name="Khurana P."/>
            <person name="Khurana P."/>
            <person name="Khurana J.P."/>
            <person name="Tyagi A.K."/>
            <person name="Gaikwad K."/>
            <person name="Singh A."/>
            <person name="Dalal V."/>
            <person name="Srivastava S."/>
            <person name="Dixit A."/>
            <person name="Pal A.K."/>
            <person name="Ghazi I.A."/>
            <person name="Yadav M."/>
            <person name="Pandit A."/>
            <person name="Bhargava A."/>
            <person name="Sureshbabu K."/>
            <person name="Batra K."/>
            <person name="Sharma T.R."/>
            <person name="Mohapatra T."/>
            <person name="Singh N.K."/>
            <person name="Messing J."/>
            <person name="Nelson A.B."/>
            <person name="Fuks G."/>
            <person name="Kavchok S."/>
            <person name="Keizer G."/>
            <person name="Linton E."/>
            <person name="Llaca V."/>
            <person name="Song R."/>
            <person name="Tanyolac B."/>
            <person name="Young S."/>
            <person name="Ho-Il K."/>
            <person name="Hahn J.H."/>
            <person name="Sangsakoo G."/>
            <person name="Vanavichit A."/>
            <person name="de Mattos Luiz.A.T."/>
            <person name="Zimmer P.D."/>
            <person name="Malone G."/>
            <person name="Dellagostin O."/>
            <person name="de Oliveira A.C."/>
            <person name="Bevan M."/>
            <person name="Bancroft I."/>
            <person name="Minx P."/>
            <person name="Cordum H."/>
            <person name="Wilson R."/>
            <person name="Cheng Z."/>
            <person name="Jin W."/>
            <person name="Jiang J."/>
            <person name="Leong S.A."/>
            <person name="Iwama H."/>
            <person name="Gojobori T."/>
            <person name="Itoh T."/>
            <person name="Niimura Y."/>
            <person name="Fujii Y."/>
            <person name="Habara T."/>
            <person name="Sakai H."/>
            <person name="Sato Y."/>
            <person name="Wilson G."/>
            <person name="Kumar K."/>
            <person name="McCouch S."/>
            <person name="Juretic N."/>
            <person name="Hoen D."/>
            <person name="Wright S."/>
            <person name="Bruskiewich R."/>
            <person name="Bureau T."/>
            <person name="Miyao A."/>
            <person name="Hirochika H."/>
            <person name="Nishikawa T."/>
            <person name="Kadowaki K."/>
            <person name="Sugiura M."/>
            <person name="Burr B."/>
            <person name="Sasaki T."/>
        </authorList>
    </citation>
    <scope>NUCLEOTIDE SEQUENCE [LARGE SCALE GENOMIC DNA]</scope>
    <source>
        <strain evidence="3">cv. Nipponbare</strain>
    </source>
</reference>
<reference evidence="2 3" key="3">
    <citation type="journal article" date="2013" name="Rice">
        <title>Improvement of the Oryza sativa Nipponbare reference genome using next generation sequence and optical map data.</title>
        <authorList>
            <person name="Kawahara Y."/>
            <person name="de la Bastide M."/>
            <person name="Hamilton J.P."/>
            <person name="Kanamori H."/>
            <person name="McCombie W.R."/>
            <person name="Ouyang S."/>
            <person name="Schwartz D.C."/>
            <person name="Tanaka T."/>
            <person name="Wu J."/>
            <person name="Zhou S."/>
            <person name="Childs K.L."/>
            <person name="Davidson R.M."/>
            <person name="Lin H."/>
            <person name="Quesada-Ocampo L."/>
            <person name="Vaillancourt B."/>
            <person name="Sakai H."/>
            <person name="Lee S.S."/>
            <person name="Kim J."/>
            <person name="Numa H."/>
            <person name="Itoh T."/>
            <person name="Buell C.R."/>
            <person name="Matsumoto T."/>
        </authorList>
    </citation>
    <scope>NUCLEOTIDE SEQUENCE [LARGE SCALE GENOMIC DNA]</scope>
    <source>
        <strain evidence="3">cv. Nipponbare</strain>
    </source>
</reference>
<protein>
    <submittedName>
        <fullName evidence="2">Os01g0170051 protein</fullName>
    </submittedName>
</protein>
<evidence type="ECO:0000313" key="3">
    <source>
        <dbReference type="Proteomes" id="UP000059680"/>
    </source>
</evidence>
<dbReference type="Gramene" id="Os01t0170051-00">
    <property type="protein sequence ID" value="Os01t0170051-00"/>
    <property type="gene ID" value="Os01g0170051"/>
</dbReference>
<proteinExistence type="predicted"/>
<evidence type="ECO:0000256" key="1">
    <source>
        <dbReference type="SAM" id="MobiDB-lite"/>
    </source>
</evidence>
<sequence>MERVGEQAVARRQRVALAPEYGPIRQREAAEQVEVVAPHGVADVDGAAGDGAGGGVEGGAGVGGLEHVPVRVDEGAHPQRVVGAVHHVAALQPEGAVGVAGGVGAPEVVADAAQRHRLRAQQHEVVAVLHARDHAVAVEVAPHRLRQPSEVGLRELHPTAVLLAHHLQQMDDVDLDTVDAGGLEVGVEPLVELPRAARVDEPDAVVDDLVDGEVLHGALQARREPRRDDLRRRQARRAGAEAAPVPAQRVPHVHLLHRRERRLHLPHEAAHAALVLPELVVLLELDQPARHLLAGRRAVHPLGAAAQVVVVVADRLPAVVDQHQPRRAPAVGEPPHALPHPLRVHLEVERVPRAPPELVDDRRRRLLLHEAERAEVGTDHPHGVLDQVKRVVPRVQVHSAPEHGAPDCGRPALEDHVHVVLRLPGLEAGPEGPLDDREEEDVGPRAGRRGLRPRLV</sequence>
<dbReference type="InParanoid" id="A0A0N7KCE7"/>
<reference evidence="2 3" key="2">
    <citation type="journal article" date="2013" name="Plant Cell Physiol.">
        <title>Rice Annotation Project Database (RAP-DB): an integrative and interactive database for rice genomics.</title>
        <authorList>
            <person name="Sakai H."/>
            <person name="Lee S.S."/>
            <person name="Tanaka T."/>
            <person name="Numa H."/>
            <person name="Kim J."/>
            <person name="Kawahara Y."/>
            <person name="Wakimoto H."/>
            <person name="Yang C.C."/>
            <person name="Iwamoto M."/>
            <person name="Abe T."/>
            <person name="Yamada Y."/>
            <person name="Muto A."/>
            <person name="Inokuchi H."/>
            <person name="Ikemura T."/>
            <person name="Matsumoto T."/>
            <person name="Sasaki T."/>
            <person name="Itoh T."/>
        </authorList>
    </citation>
    <scope>NUCLEOTIDE SEQUENCE [LARGE SCALE GENOMIC DNA]</scope>
    <source>
        <strain evidence="3">cv. Nipponbare</strain>
    </source>
</reference>